<evidence type="ECO:0000313" key="2">
    <source>
        <dbReference type="Proteomes" id="UP001592531"/>
    </source>
</evidence>
<proteinExistence type="predicted"/>
<dbReference type="Proteomes" id="UP001592531">
    <property type="component" value="Unassembled WGS sequence"/>
</dbReference>
<dbReference type="RefSeq" id="WP_380544212.1">
    <property type="nucleotide sequence ID" value="NZ_JBHFAB010000037.1"/>
</dbReference>
<reference evidence="1 2" key="1">
    <citation type="submission" date="2024-09" db="EMBL/GenBank/DDBJ databases">
        <authorList>
            <person name="Lee S.D."/>
        </authorList>
    </citation>
    <scope>NUCLEOTIDE SEQUENCE [LARGE SCALE GENOMIC DNA]</scope>
    <source>
        <strain evidence="1 2">N8-3</strain>
    </source>
</reference>
<comment type="caution">
    <text evidence="1">The sequence shown here is derived from an EMBL/GenBank/DDBJ whole genome shotgun (WGS) entry which is preliminary data.</text>
</comment>
<gene>
    <name evidence="1" type="ORF">ACEZDE_32285</name>
</gene>
<organism evidence="1 2">
    <name type="scientific">Streptacidiphilus cavernicola</name>
    <dbReference type="NCBI Taxonomy" id="3342716"/>
    <lineage>
        <taxon>Bacteria</taxon>
        <taxon>Bacillati</taxon>
        <taxon>Actinomycetota</taxon>
        <taxon>Actinomycetes</taxon>
        <taxon>Kitasatosporales</taxon>
        <taxon>Streptomycetaceae</taxon>
        <taxon>Streptacidiphilus</taxon>
    </lineage>
</organism>
<sequence length="93" mass="9953">MPLSTHQRDLLSLVAKSTTPVAMSGFFETINPPAPGLNEDHPDHPAWTERQLALYGVSLELWRQGLVRVVTPADGSNPDLVEATSAGLAALAH</sequence>
<name>A0ABV6W5M2_9ACTN</name>
<accession>A0ABV6W5M2</accession>
<dbReference type="EMBL" id="JBHFAB010000037">
    <property type="protein sequence ID" value="MFC1421286.1"/>
    <property type="molecule type" value="Genomic_DNA"/>
</dbReference>
<protein>
    <submittedName>
        <fullName evidence="1">Uncharacterized protein</fullName>
    </submittedName>
</protein>
<evidence type="ECO:0000313" key="1">
    <source>
        <dbReference type="EMBL" id="MFC1421286.1"/>
    </source>
</evidence>
<keyword evidence="2" id="KW-1185">Reference proteome</keyword>